<evidence type="ECO:0000313" key="1">
    <source>
        <dbReference type="EMBL" id="KKU02807.1"/>
    </source>
</evidence>
<gene>
    <name evidence="1" type="ORF">UX05_C0007G0036</name>
</gene>
<proteinExistence type="predicted"/>
<dbReference type="EMBL" id="LCKS01000007">
    <property type="protein sequence ID" value="KKU02807.1"/>
    <property type="molecule type" value="Genomic_DNA"/>
</dbReference>
<organism evidence="1 2">
    <name type="scientific">Candidatus Amesbacteria bacterium GW2011_GWC2_45_19</name>
    <dbReference type="NCBI Taxonomy" id="1618366"/>
    <lineage>
        <taxon>Bacteria</taxon>
        <taxon>Candidatus Amesiibacteriota</taxon>
    </lineage>
</organism>
<protein>
    <submittedName>
        <fullName evidence="1">Uncharacterized protein</fullName>
    </submittedName>
</protein>
<name>A0A0G1M3Z0_9BACT</name>
<dbReference type="Proteomes" id="UP000034264">
    <property type="component" value="Unassembled WGS sequence"/>
</dbReference>
<evidence type="ECO:0000313" key="2">
    <source>
        <dbReference type="Proteomes" id="UP000034264"/>
    </source>
</evidence>
<comment type="caution">
    <text evidence="1">The sequence shown here is derived from an EMBL/GenBank/DDBJ whole genome shotgun (WGS) entry which is preliminary data.</text>
</comment>
<dbReference type="AlphaFoldDB" id="A0A0G1M3Z0"/>
<accession>A0A0G1M3Z0</accession>
<sequence length="120" mass="12235">MALFTPLAVTVNEAPEVIQAGKVTPLQVGAGMGVGVGVGPPPQSLLPQAQSLLGGLAQRPQAMPVQVLAQLLGEEYSLQVPHPATGVGVGVGVGFTQQLPVSCWRVVVQDFSSAEISQAL</sequence>
<reference evidence="1 2" key="1">
    <citation type="journal article" date="2015" name="Nature">
        <title>rRNA introns, odd ribosomes, and small enigmatic genomes across a large radiation of phyla.</title>
        <authorList>
            <person name="Brown C.T."/>
            <person name="Hug L.A."/>
            <person name="Thomas B.C."/>
            <person name="Sharon I."/>
            <person name="Castelle C.J."/>
            <person name="Singh A."/>
            <person name="Wilkins M.J."/>
            <person name="Williams K.H."/>
            <person name="Banfield J.F."/>
        </authorList>
    </citation>
    <scope>NUCLEOTIDE SEQUENCE [LARGE SCALE GENOMIC DNA]</scope>
</reference>